<feature type="domain" description="Glycosyltransferase subfamily 4-like N-terminal" evidence="5">
    <location>
        <begin position="8"/>
        <end position="166"/>
    </location>
</feature>
<evidence type="ECO:0000313" key="7">
    <source>
        <dbReference type="Proteomes" id="UP001205861"/>
    </source>
</evidence>
<feature type="domain" description="Glycosyl transferase family 1" evidence="4">
    <location>
        <begin position="175"/>
        <end position="330"/>
    </location>
</feature>
<dbReference type="InterPro" id="IPR028098">
    <property type="entry name" value="Glyco_trans_4-like_N"/>
</dbReference>
<dbReference type="PANTHER" id="PTHR12526">
    <property type="entry name" value="GLYCOSYLTRANSFERASE"/>
    <property type="match status" value="1"/>
</dbReference>
<protein>
    <submittedName>
        <fullName evidence="6">Glycosyltransferase family 4 protein</fullName>
    </submittedName>
</protein>
<sequence>MKDRARVLMLGTSLEGQGGVAAVVSVLREGGLFERERVRYVATHADGSGMAKARRALSGFWQAGRICLCQRPAIVHVHSASNASFLRKSLLLAIARAAGCKTIFHLHGGGFREFATEHSGPLMRRWIRHTLERSSVVIALSEGWAAFLREFAPRACVAVLPNSVPLPRVSQGRAEPGRILFLGRVEEAKGVNELLHACALLAPRFPALRLVLGGNGDLDGARRRAAELGIADRVELPGWIGPEARAAELARAQLFCLPSYAEGLPMALLEAMAAGRAVVATRVGAIPEAVADGASGMLIPAGNTDALAAALARLLDDPALCAQLGRRARATVEQHYSLDAVGARLGAIYHQLEGAG</sequence>
<dbReference type="CDD" id="cd03801">
    <property type="entry name" value="GT4_PimA-like"/>
    <property type="match status" value="1"/>
</dbReference>
<dbReference type="InterPro" id="IPR001296">
    <property type="entry name" value="Glyco_trans_1"/>
</dbReference>
<keyword evidence="3" id="KW-0808">Transferase</keyword>
<evidence type="ECO:0000256" key="2">
    <source>
        <dbReference type="ARBA" id="ARBA00022676"/>
    </source>
</evidence>
<evidence type="ECO:0000259" key="4">
    <source>
        <dbReference type="Pfam" id="PF00534"/>
    </source>
</evidence>
<dbReference type="EMBL" id="JANUGV010000002">
    <property type="protein sequence ID" value="MCS0608654.1"/>
    <property type="molecule type" value="Genomic_DNA"/>
</dbReference>
<dbReference type="PANTHER" id="PTHR12526:SF640">
    <property type="entry name" value="COLANIC ACID BIOSYNTHESIS GLYCOSYLTRANSFERASE WCAL-RELATED"/>
    <property type="match status" value="1"/>
</dbReference>
<comment type="similarity">
    <text evidence="1">Belongs to the glycosyltransferase group 1 family. Glycosyltransferase 4 subfamily.</text>
</comment>
<dbReference type="Pfam" id="PF13439">
    <property type="entry name" value="Glyco_transf_4"/>
    <property type="match status" value="1"/>
</dbReference>
<name>A0ABT2BJH3_9BURK</name>
<comment type="caution">
    <text evidence="6">The sequence shown here is derived from an EMBL/GenBank/DDBJ whole genome shotgun (WGS) entry which is preliminary data.</text>
</comment>
<dbReference type="SUPFAM" id="SSF53756">
    <property type="entry name" value="UDP-Glycosyltransferase/glycogen phosphorylase"/>
    <property type="match status" value="1"/>
</dbReference>
<dbReference type="Gene3D" id="3.40.50.2000">
    <property type="entry name" value="Glycogen Phosphorylase B"/>
    <property type="match status" value="2"/>
</dbReference>
<accession>A0ABT2BJH3</accession>
<dbReference type="Pfam" id="PF00534">
    <property type="entry name" value="Glycos_transf_1"/>
    <property type="match status" value="1"/>
</dbReference>
<gene>
    <name evidence="6" type="ORF">NX773_10815</name>
</gene>
<evidence type="ECO:0000313" key="6">
    <source>
        <dbReference type="EMBL" id="MCS0608654.1"/>
    </source>
</evidence>
<evidence type="ECO:0000256" key="3">
    <source>
        <dbReference type="ARBA" id="ARBA00022679"/>
    </source>
</evidence>
<reference evidence="6 7" key="1">
    <citation type="submission" date="2022-08" db="EMBL/GenBank/DDBJ databases">
        <title>Reclassification of Massilia species as members of the genera Telluria, Duganella, Pseudoduganella, Mokoshia gen. nov. and Zemynaea gen. nov. using orthogonal and non-orthogonal genome-based approaches.</title>
        <authorList>
            <person name="Bowman J.P."/>
        </authorList>
    </citation>
    <scope>NUCLEOTIDE SEQUENCE [LARGE SCALE GENOMIC DNA]</scope>
    <source>
        <strain evidence="6 7">JCM 31607</strain>
    </source>
</reference>
<evidence type="ECO:0000259" key="5">
    <source>
        <dbReference type="Pfam" id="PF13439"/>
    </source>
</evidence>
<organism evidence="6 7">
    <name type="scientific">Massilia solisilvae</name>
    <dbReference type="NCBI Taxonomy" id="1811225"/>
    <lineage>
        <taxon>Bacteria</taxon>
        <taxon>Pseudomonadati</taxon>
        <taxon>Pseudomonadota</taxon>
        <taxon>Betaproteobacteria</taxon>
        <taxon>Burkholderiales</taxon>
        <taxon>Oxalobacteraceae</taxon>
        <taxon>Telluria group</taxon>
        <taxon>Massilia</taxon>
    </lineage>
</organism>
<dbReference type="RefSeq" id="WP_258856334.1">
    <property type="nucleotide sequence ID" value="NZ_JANUGV010000002.1"/>
</dbReference>
<evidence type="ECO:0000256" key="1">
    <source>
        <dbReference type="ARBA" id="ARBA00009481"/>
    </source>
</evidence>
<keyword evidence="7" id="KW-1185">Reference proteome</keyword>
<keyword evidence="2" id="KW-0328">Glycosyltransferase</keyword>
<proteinExistence type="inferred from homology"/>
<dbReference type="Proteomes" id="UP001205861">
    <property type="component" value="Unassembled WGS sequence"/>
</dbReference>